<reference evidence="2" key="1">
    <citation type="submission" date="2022-07" db="EMBL/GenBank/DDBJ databases">
        <title>Phylogenomic reconstructions and comparative analyses of Kickxellomycotina fungi.</title>
        <authorList>
            <person name="Reynolds N.K."/>
            <person name="Stajich J.E."/>
            <person name="Barry K."/>
            <person name="Grigoriev I.V."/>
            <person name="Crous P."/>
            <person name="Smith M.E."/>
        </authorList>
    </citation>
    <scope>NUCLEOTIDE SEQUENCE</scope>
    <source>
        <strain evidence="2">BCRC 34297</strain>
    </source>
</reference>
<sequence length="213" mass="22697">MEFSQRPAHSTTLPGAHGFMAAAPPPAHRAYAAPDSQQQQQTFYATSPYMHHQQQQHAGDVYAAASRRLPSVSELLVSQGAAQQQAVAGHLARDSAPYAAPAAYSPASIQQKPFGIDVPQARSAHSHSHHHGSGAYAVAGHRDSESGSSVSSQVTLLGSYSPPPHQRVLGVDYKDPARAYRSPGDADCDLRDQDEVYTAASILMSLRACKMPC</sequence>
<comment type="caution">
    <text evidence="2">The sequence shown here is derived from an EMBL/GenBank/DDBJ whole genome shotgun (WGS) entry which is preliminary data.</text>
</comment>
<dbReference type="OrthoDB" id="5573116at2759"/>
<feature type="region of interest" description="Disordered" evidence="1">
    <location>
        <begin position="122"/>
        <end position="149"/>
    </location>
</feature>
<evidence type="ECO:0000313" key="3">
    <source>
        <dbReference type="Proteomes" id="UP001140011"/>
    </source>
</evidence>
<organism evidence="2 3">
    <name type="scientific">Coemansia pectinata</name>
    <dbReference type="NCBI Taxonomy" id="1052879"/>
    <lineage>
        <taxon>Eukaryota</taxon>
        <taxon>Fungi</taxon>
        <taxon>Fungi incertae sedis</taxon>
        <taxon>Zoopagomycota</taxon>
        <taxon>Kickxellomycotina</taxon>
        <taxon>Kickxellomycetes</taxon>
        <taxon>Kickxellales</taxon>
        <taxon>Kickxellaceae</taxon>
        <taxon>Coemansia</taxon>
    </lineage>
</organism>
<keyword evidence="3" id="KW-1185">Reference proteome</keyword>
<dbReference type="Proteomes" id="UP001140011">
    <property type="component" value="Unassembled WGS sequence"/>
</dbReference>
<proteinExistence type="predicted"/>
<gene>
    <name evidence="2" type="ORF">GGI19_000529</name>
</gene>
<name>A0A9W8H0N1_9FUNG</name>
<dbReference type="AlphaFoldDB" id="A0A9W8H0N1"/>
<protein>
    <submittedName>
        <fullName evidence="2">Uncharacterized protein</fullName>
    </submittedName>
</protein>
<evidence type="ECO:0000256" key="1">
    <source>
        <dbReference type="SAM" id="MobiDB-lite"/>
    </source>
</evidence>
<evidence type="ECO:0000313" key="2">
    <source>
        <dbReference type="EMBL" id="KAJ2756803.1"/>
    </source>
</evidence>
<feature type="region of interest" description="Disordered" evidence="1">
    <location>
        <begin position="1"/>
        <end position="39"/>
    </location>
</feature>
<accession>A0A9W8H0N1</accession>
<dbReference type="EMBL" id="JANBUH010000015">
    <property type="protein sequence ID" value="KAJ2756803.1"/>
    <property type="molecule type" value="Genomic_DNA"/>
</dbReference>